<dbReference type="NCBIfam" id="TIGR02285">
    <property type="entry name" value="TIGR02285 family protein"/>
    <property type="match status" value="1"/>
</dbReference>
<evidence type="ECO:0000313" key="2">
    <source>
        <dbReference type="Proteomes" id="UP000066487"/>
    </source>
</evidence>
<protein>
    <recommendedName>
        <fullName evidence="3">TIGR02285 family protein</fullName>
    </recommendedName>
</protein>
<reference evidence="1 2" key="2">
    <citation type="journal article" date="2018" name="Nature">
        <title>Mutant phenotypes for thousands of bacterial genes of unknown function.</title>
        <authorList>
            <person name="Price M.N."/>
            <person name="Wetmore K.M."/>
            <person name="Waters R.J."/>
            <person name="Callaghan M."/>
            <person name="Ray J."/>
            <person name="Liu H."/>
            <person name="Kuehl J.V."/>
            <person name="Melnyk R.A."/>
            <person name="Lamson J.S."/>
            <person name="Suh Y."/>
            <person name="Carlson H.K."/>
            <person name="Esquivel Z."/>
            <person name="Sadeeshkumar H."/>
            <person name="Chakraborty R."/>
            <person name="Zane G.M."/>
            <person name="Rubin B.E."/>
            <person name="Wall J.D."/>
            <person name="Visel A."/>
            <person name="Bristow J."/>
            <person name="Blow M.J."/>
            <person name="Arkin A.P."/>
            <person name="Deutschbauer A.M."/>
        </authorList>
    </citation>
    <scope>NUCLEOTIDE SEQUENCE [LARGE SCALE GENOMIC DNA]</scope>
    <source>
        <strain evidence="1 2">FW300-N2E3</strain>
    </source>
</reference>
<dbReference type="Proteomes" id="UP000066487">
    <property type="component" value="Chromosome"/>
</dbReference>
<evidence type="ECO:0000313" key="1">
    <source>
        <dbReference type="EMBL" id="ALI00313.1"/>
    </source>
</evidence>
<dbReference type="SUPFAM" id="SSF53850">
    <property type="entry name" value="Periplasmic binding protein-like II"/>
    <property type="match status" value="1"/>
</dbReference>
<proteinExistence type="predicted"/>
<dbReference type="OrthoDB" id="8480452at2"/>
<evidence type="ECO:0008006" key="3">
    <source>
        <dbReference type="Google" id="ProtNLM"/>
    </source>
</evidence>
<accession>A0A0N9VQU6</accession>
<gene>
    <name evidence="1" type="ORF">AO353_04335</name>
</gene>
<dbReference type="InterPro" id="IPR011972">
    <property type="entry name" value="CHP02285"/>
</dbReference>
<organism evidence="1 2">
    <name type="scientific">Pseudomonas fluorescens</name>
    <dbReference type="NCBI Taxonomy" id="294"/>
    <lineage>
        <taxon>Bacteria</taxon>
        <taxon>Pseudomonadati</taxon>
        <taxon>Pseudomonadota</taxon>
        <taxon>Gammaproteobacteria</taxon>
        <taxon>Pseudomonadales</taxon>
        <taxon>Pseudomonadaceae</taxon>
        <taxon>Pseudomonas</taxon>
    </lineage>
</organism>
<dbReference type="AlphaFoldDB" id="A0A0N9VQU6"/>
<dbReference type="RefSeq" id="WP_054593844.1">
    <property type="nucleotide sequence ID" value="NZ_CP012830.1"/>
</dbReference>
<sequence length="317" mass="35776">MTWNRSRNCVQMGQSKLQGLSAIRRCAAQYLRVLGFGTTLACLLAIPSAAQAKDTLIWLLRDLPPLTIVEGPQKNQGVIDRYLPQLIASMPEYQHTTFQVNRARGMQMLLEPSFTCDPSLLWSAERAKRIVYSIAAYRVPGNGIVIRHADREALAPFIIGNSIDLERLLAHQDKKLGVVAERSYGQVVDRLLQQAPSNSLAAHYGNDALGSLLQMQRLGRLTALLGYWSEIRYQAQQQGISPDELEFFPIRGTDKYQSTHIACSDTEQGRQAIAHINKILRGSGQTRLVEFYAQWLDPKMRSEYLEDAKRFFQNETP</sequence>
<name>A0A0N9VQU6_PSEFL</name>
<dbReference type="EMBL" id="CP012830">
    <property type="protein sequence ID" value="ALI00313.1"/>
    <property type="molecule type" value="Genomic_DNA"/>
</dbReference>
<reference evidence="2" key="1">
    <citation type="submission" date="2015-09" db="EMBL/GenBank/DDBJ databases">
        <title>Whole genome sequence of Pseudomonas fluorescens FW300-N2E3.</title>
        <authorList>
            <person name="Ray J."/>
            <person name="Melnyk R."/>
            <person name="Deutschbauer A."/>
        </authorList>
    </citation>
    <scope>NUCLEOTIDE SEQUENCE [LARGE SCALE GENOMIC DNA]</scope>
    <source>
        <strain evidence="2">FW300-N2E3</strain>
    </source>
</reference>